<proteinExistence type="predicted"/>
<dbReference type="SMART" id="SM00418">
    <property type="entry name" value="HTH_ARSR"/>
    <property type="match status" value="1"/>
</dbReference>
<dbReference type="PROSITE" id="PS50987">
    <property type="entry name" value="HTH_ARSR_2"/>
    <property type="match status" value="1"/>
</dbReference>
<dbReference type="SUPFAM" id="SSF52788">
    <property type="entry name" value="Phosphotyrosine protein phosphatases I"/>
    <property type="match status" value="1"/>
</dbReference>
<dbReference type="Pfam" id="PF12840">
    <property type="entry name" value="HTH_20"/>
    <property type="match status" value="1"/>
</dbReference>
<dbReference type="Gene3D" id="3.40.50.2300">
    <property type="match status" value="1"/>
</dbReference>
<evidence type="ECO:0000313" key="4">
    <source>
        <dbReference type="Proteomes" id="UP000787635"/>
    </source>
</evidence>
<dbReference type="Proteomes" id="UP000787635">
    <property type="component" value="Unassembled WGS sequence"/>
</dbReference>
<dbReference type="EMBL" id="JAAVNE010000026">
    <property type="protein sequence ID" value="NKC32371.1"/>
    <property type="molecule type" value="Genomic_DNA"/>
</dbReference>
<organism evidence="3 4">
    <name type="scientific">Falsiroseomonas selenitidurans</name>
    <dbReference type="NCBI Taxonomy" id="2716335"/>
    <lineage>
        <taxon>Bacteria</taxon>
        <taxon>Pseudomonadati</taxon>
        <taxon>Pseudomonadota</taxon>
        <taxon>Alphaproteobacteria</taxon>
        <taxon>Acetobacterales</taxon>
        <taxon>Roseomonadaceae</taxon>
        <taxon>Falsiroseomonas</taxon>
    </lineage>
</organism>
<keyword evidence="1" id="KW-0059">Arsenical resistance</keyword>
<dbReference type="SMART" id="SM00226">
    <property type="entry name" value="LMWPc"/>
    <property type="match status" value="1"/>
</dbReference>
<feature type="domain" description="HTH arsR-type" evidence="2">
    <location>
        <begin position="1"/>
        <end position="95"/>
    </location>
</feature>
<dbReference type="InterPro" id="IPR001845">
    <property type="entry name" value="HTH_ArsR_DNA-bd_dom"/>
</dbReference>
<comment type="caution">
    <text evidence="3">The sequence shown here is derived from an EMBL/GenBank/DDBJ whole genome shotgun (WGS) entry which is preliminary data.</text>
</comment>
<dbReference type="Pfam" id="PF01451">
    <property type="entry name" value="LMWPc"/>
    <property type="match status" value="1"/>
</dbReference>
<sequence>MDATDAAATFTALGQATRLDILRALLAAGPSGQPAGAIAAQLAVPPSTLSFHLRALEQAGLVAATRQGRSLIYAAQFLRLRELVAFLAETCCGGEPERCGDLHRLLPEPFPMSSPMPVFNVLFLCTRNSARSIMGEAILSRFGQGRFHAFSAGSDPAQEGPLPEVLAQLSALGHDVGALRSKSWDVFTGPDAPRMDFVIALCDTLAGQACPDFGDTTITAAWPLPDPAKFMGNAAERATLLNELYAALKRRLDIFMSLPFASLDRMALKARMDELAQPHAVARA</sequence>
<dbReference type="PANTHER" id="PTHR43428:SF1">
    <property type="entry name" value="ARSENATE REDUCTASE"/>
    <property type="match status" value="1"/>
</dbReference>
<name>A0ABX1E5C3_9PROT</name>
<dbReference type="RefSeq" id="WP_168032386.1">
    <property type="nucleotide sequence ID" value="NZ_JAAVNE010000026.1"/>
</dbReference>
<keyword evidence="4" id="KW-1185">Reference proteome</keyword>
<dbReference type="CDD" id="cd00090">
    <property type="entry name" value="HTH_ARSR"/>
    <property type="match status" value="1"/>
</dbReference>
<dbReference type="InterPro" id="IPR036196">
    <property type="entry name" value="Ptyr_pPase_sf"/>
</dbReference>
<dbReference type="InterPro" id="IPR023485">
    <property type="entry name" value="Ptyr_pPase"/>
</dbReference>
<evidence type="ECO:0000256" key="1">
    <source>
        <dbReference type="ARBA" id="ARBA00022849"/>
    </source>
</evidence>
<dbReference type="InterPro" id="IPR036388">
    <property type="entry name" value="WH-like_DNA-bd_sf"/>
</dbReference>
<gene>
    <name evidence="3" type="ORF">HEQ75_16020</name>
</gene>
<dbReference type="NCBIfam" id="NF033788">
    <property type="entry name" value="HTH_metalloreg"/>
    <property type="match status" value="1"/>
</dbReference>
<dbReference type="CDD" id="cd16345">
    <property type="entry name" value="LMWP_ArsC"/>
    <property type="match status" value="1"/>
</dbReference>
<evidence type="ECO:0000259" key="2">
    <source>
        <dbReference type="PROSITE" id="PS50987"/>
    </source>
</evidence>
<evidence type="ECO:0000313" key="3">
    <source>
        <dbReference type="EMBL" id="NKC32371.1"/>
    </source>
</evidence>
<dbReference type="PRINTS" id="PR00778">
    <property type="entry name" value="HTHARSR"/>
</dbReference>
<protein>
    <submittedName>
        <fullName evidence="3">Metalloregulator ArsR/SmtB family transcription factor</fullName>
    </submittedName>
</protein>
<dbReference type="Gene3D" id="1.10.10.10">
    <property type="entry name" value="Winged helix-like DNA-binding domain superfamily/Winged helix DNA-binding domain"/>
    <property type="match status" value="1"/>
</dbReference>
<dbReference type="SUPFAM" id="SSF46785">
    <property type="entry name" value="Winged helix' DNA-binding domain"/>
    <property type="match status" value="1"/>
</dbReference>
<reference evidence="3 4" key="1">
    <citation type="submission" date="2020-03" db="EMBL/GenBank/DDBJ databases">
        <title>Roseomonas selenitidurans sp. nov. isolated from urban soil.</title>
        <authorList>
            <person name="Liu H."/>
        </authorList>
    </citation>
    <scope>NUCLEOTIDE SEQUENCE [LARGE SCALE GENOMIC DNA]</scope>
    <source>
        <strain evidence="3 4">BU-1</strain>
    </source>
</reference>
<dbReference type="InterPro" id="IPR011991">
    <property type="entry name" value="ArsR-like_HTH"/>
</dbReference>
<dbReference type="InterPro" id="IPR036390">
    <property type="entry name" value="WH_DNA-bd_sf"/>
</dbReference>
<accession>A0ABX1E5C3</accession>
<dbReference type="PANTHER" id="PTHR43428">
    <property type="entry name" value="ARSENATE REDUCTASE"/>
    <property type="match status" value="1"/>
</dbReference>